<evidence type="ECO:0000313" key="2">
    <source>
        <dbReference type="Proteomes" id="UP000035514"/>
    </source>
</evidence>
<protein>
    <submittedName>
        <fullName evidence="1">Uncharacterized protein</fullName>
    </submittedName>
</protein>
<reference evidence="1 2" key="1">
    <citation type="submission" date="2014-01" db="EMBL/GenBank/DDBJ databases">
        <title>Development of a Comparative Genomic Fingerprinting Assay for High Resolution Genotyping of Arcobacter butzleri.</title>
        <authorList>
            <person name="Webb A.L."/>
            <person name="Inglis G.D."/>
            <person name="Kruczkiewicz P."/>
            <person name="Selinger L.B."/>
            <person name="Taboada E.N."/>
        </authorList>
    </citation>
    <scope>NUCLEOTIDE SEQUENCE [LARGE SCALE GENOMIC DNA]</scope>
    <source>
        <strain evidence="1 2">L348</strain>
    </source>
</reference>
<dbReference type="PATRIC" id="fig|1447256.3.peg.1410"/>
<sequence>MKMNGSIKMLFIRPSEFDFVKHWNDEDKKFIASFLSKISKRYLYIQADDFKSFIRYKIFLEYKKHLKNLKVNPSLMGKLRMGLYRLNKKELDNVIQLRDIEFMEDFHGNLSYFDEEEGSICLEIVISDIGKICCKRTAKSLLKKINREELTRWEYALLKRHREKIIEYLAI</sequence>
<gene>
    <name evidence="1" type="ORF">AA20_07220</name>
</gene>
<organism evidence="1 2">
    <name type="scientific">Aliarcobacter butzleri L348</name>
    <dbReference type="NCBI Taxonomy" id="1447256"/>
    <lineage>
        <taxon>Bacteria</taxon>
        <taxon>Pseudomonadati</taxon>
        <taxon>Campylobacterota</taxon>
        <taxon>Epsilonproteobacteria</taxon>
        <taxon>Campylobacterales</taxon>
        <taxon>Arcobacteraceae</taxon>
        <taxon>Aliarcobacter</taxon>
    </lineage>
</organism>
<accession>A0A0G9K0E7</accession>
<dbReference type="Proteomes" id="UP000035514">
    <property type="component" value="Unassembled WGS sequence"/>
</dbReference>
<comment type="caution">
    <text evidence="1">The sequence shown here is derived from an EMBL/GenBank/DDBJ whole genome shotgun (WGS) entry which is preliminary data.</text>
</comment>
<proteinExistence type="predicted"/>
<dbReference type="AlphaFoldDB" id="A0A0G9K0E7"/>
<evidence type="ECO:0000313" key="1">
    <source>
        <dbReference type="EMBL" id="KLD99299.1"/>
    </source>
</evidence>
<name>A0A0G9K0E7_9BACT</name>
<dbReference type="EMBL" id="JAIQ01000104">
    <property type="protein sequence ID" value="KLD99299.1"/>
    <property type="molecule type" value="Genomic_DNA"/>
</dbReference>